<gene>
    <name evidence="1" type="ORF">ANN_15916</name>
</gene>
<protein>
    <submittedName>
        <fullName evidence="1">Uncharacterized protein</fullName>
    </submittedName>
</protein>
<dbReference type="EMBL" id="JAJSOF020000027">
    <property type="protein sequence ID" value="KAJ4433606.1"/>
    <property type="molecule type" value="Genomic_DNA"/>
</dbReference>
<keyword evidence="2" id="KW-1185">Reference proteome</keyword>
<dbReference type="Proteomes" id="UP001148838">
    <property type="component" value="Unassembled WGS sequence"/>
</dbReference>
<organism evidence="1 2">
    <name type="scientific">Periplaneta americana</name>
    <name type="common">American cockroach</name>
    <name type="synonym">Blatta americana</name>
    <dbReference type="NCBI Taxonomy" id="6978"/>
    <lineage>
        <taxon>Eukaryota</taxon>
        <taxon>Metazoa</taxon>
        <taxon>Ecdysozoa</taxon>
        <taxon>Arthropoda</taxon>
        <taxon>Hexapoda</taxon>
        <taxon>Insecta</taxon>
        <taxon>Pterygota</taxon>
        <taxon>Neoptera</taxon>
        <taxon>Polyneoptera</taxon>
        <taxon>Dictyoptera</taxon>
        <taxon>Blattodea</taxon>
        <taxon>Blattoidea</taxon>
        <taxon>Blattidae</taxon>
        <taxon>Blattinae</taxon>
        <taxon>Periplaneta</taxon>
    </lineage>
</organism>
<name>A0ABQ8SIF0_PERAM</name>
<sequence length="231" mass="26818">MSPGSDTESYPAFAHIGLRENLGKNLNQVTRPDRESNSGHLGSWLDALTVTPQVWTIDIDQLKLTLVQTLVMPHFDYCDILLSDLSSELSVKLQRVQNMCVRYVCNIRRYDHISPSFSDKKIFLLNIRPYFKPYSRIHWYCRPFAYVAFRFSPPASIRFSHPIRTPNCKILVPPLLSIDPLDEVLGHHERRLRFLCKTVRKPCFLDASFHDLETSTDPLILRHSTTSYRNI</sequence>
<reference evidence="1 2" key="1">
    <citation type="journal article" date="2022" name="Allergy">
        <title>Genome assembly and annotation of Periplaneta americana reveal a comprehensive cockroach allergen profile.</title>
        <authorList>
            <person name="Wang L."/>
            <person name="Xiong Q."/>
            <person name="Saelim N."/>
            <person name="Wang L."/>
            <person name="Nong W."/>
            <person name="Wan A.T."/>
            <person name="Shi M."/>
            <person name="Liu X."/>
            <person name="Cao Q."/>
            <person name="Hui J.H.L."/>
            <person name="Sookrung N."/>
            <person name="Leung T.F."/>
            <person name="Tungtrongchitr A."/>
            <person name="Tsui S.K.W."/>
        </authorList>
    </citation>
    <scope>NUCLEOTIDE SEQUENCE [LARGE SCALE GENOMIC DNA]</scope>
    <source>
        <strain evidence="1">PWHHKU_190912</strain>
    </source>
</reference>
<comment type="caution">
    <text evidence="1">The sequence shown here is derived from an EMBL/GenBank/DDBJ whole genome shotgun (WGS) entry which is preliminary data.</text>
</comment>
<evidence type="ECO:0000313" key="1">
    <source>
        <dbReference type="EMBL" id="KAJ4433606.1"/>
    </source>
</evidence>
<evidence type="ECO:0000313" key="2">
    <source>
        <dbReference type="Proteomes" id="UP001148838"/>
    </source>
</evidence>
<accession>A0ABQ8SIF0</accession>
<proteinExistence type="predicted"/>